<evidence type="ECO:0000313" key="3">
    <source>
        <dbReference type="Proteomes" id="UP000008957"/>
    </source>
</evidence>
<keyword evidence="1" id="KW-1133">Transmembrane helix</keyword>
<proteinExistence type="predicted"/>
<gene>
    <name evidence="2" type="ORF">SY1_14770</name>
</gene>
<dbReference type="KEGG" id="sbr:SY1_14770"/>
<dbReference type="AlphaFoldDB" id="A0AB94IXQ2"/>
<dbReference type="EMBL" id="FP929056">
    <property type="protein sequence ID" value="CBL28508.1"/>
    <property type="molecule type" value="Genomic_DNA"/>
</dbReference>
<reference evidence="3" key="1">
    <citation type="submission" date="2010-03" db="EMBL/GenBank/DDBJ databases">
        <title>The genome sequence of Synergistetes sp. SGP1.</title>
        <authorList>
            <consortium name="metaHIT consortium -- http://www.metahit.eu/"/>
            <person name="Pajon A."/>
            <person name="Turner K."/>
            <person name="Parkhill J."/>
            <person name="Wade W."/>
            <person name="Vartoukian S."/>
        </authorList>
    </citation>
    <scope>NUCLEOTIDE SEQUENCE [LARGE SCALE GENOMIC DNA]</scope>
    <source>
        <strain evidence="3">SGP1</strain>
    </source>
</reference>
<sequence>MNSDRLPLRWGNLWRIFWASLDELSFGEMLWRMPLVVAIAYASGYEMGAKNMLKPAEPYAPMVWTYYGVSWLIFVVFRYYFLPSHWFPWMQVVAGFLYGGILGVLTSLFYHASLEQTVTIVVCGAVSILILILRRE</sequence>
<keyword evidence="1" id="KW-0472">Membrane</keyword>
<feature type="transmembrane region" description="Helical" evidence="1">
    <location>
        <begin position="89"/>
        <end position="110"/>
    </location>
</feature>
<evidence type="ECO:0000256" key="1">
    <source>
        <dbReference type="SAM" id="Phobius"/>
    </source>
</evidence>
<accession>A0AB94IXQ2</accession>
<feature type="transmembrane region" description="Helical" evidence="1">
    <location>
        <begin position="64"/>
        <end position="82"/>
    </location>
</feature>
<protein>
    <submittedName>
        <fullName evidence="2">Uncharacterized protein</fullName>
    </submittedName>
</protein>
<dbReference type="Proteomes" id="UP000008957">
    <property type="component" value="Chromosome"/>
</dbReference>
<organism evidence="2 3">
    <name type="scientific">Fretibacterium fastidiosum</name>
    <dbReference type="NCBI Taxonomy" id="651822"/>
    <lineage>
        <taxon>Bacteria</taxon>
        <taxon>Thermotogati</taxon>
        <taxon>Synergistota</taxon>
        <taxon>Synergistia</taxon>
        <taxon>Synergistales</taxon>
        <taxon>Aminobacteriaceae</taxon>
        <taxon>Fretibacterium</taxon>
    </lineage>
</organism>
<evidence type="ECO:0000313" key="2">
    <source>
        <dbReference type="EMBL" id="CBL28508.1"/>
    </source>
</evidence>
<name>A0AB94IXQ2_9BACT</name>
<reference evidence="2 3" key="2">
    <citation type="submission" date="2010-03" db="EMBL/GenBank/DDBJ databases">
        <authorList>
            <person name="Pajon A."/>
        </authorList>
    </citation>
    <scope>NUCLEOTIDE SEQUENCE [LARGE SCALE GENOMIC DNA]</scope>
    <source>
        <strain evidence="2 3">SGP1</strain>
    </source>
</reference>
<keyword evidence="1" id="KW-0812">Transmembrane</keyword>
<feature type="transmembrane region" description="Helical" evidence="1">
    <location>
        <begin position="116"/>
        <end position="133"/>
    </location>
</feature>
<keyword evidence="3" id="KW-1185">Reference proteome</keyword>